<proteinExistence type="predicted"/>
<dbReference type="EMBL" id="LGST01000072">
    <property type="protein sequence ID" value="KND95499.1"/>
    <property type="molecule type" value="Genomic_DNA"/>
</dbReference>
<evidence type="ECO:0000313" key="2">
    <source>
        <dbReference type="Proteomes" id="UP000037122"/>
    </source>
</evidence>
<dbReference type="VEuPathDB" id="FungiDB:QG37_08230"/>
<organism evidence="1 2">
    <name type="scientific">Candidozyma auris</name>
    <name type="common">Yeast</name>
    <name type="synonym">Candida auris</name>
    <dbReference type="NCBI Taxonomy" id="498019"/>
    <lineage>
        <taxon>Eukaryota</taxon>
        <taxon>Fungi</taxon>
        <taxon>Dikarya</taxon>
        <taxon>Ascomycota</taxon>
        <taxon>Saccharomycotina</taxon>
        <taxon>Pichiomycetes</taxon>
        <taxon>Metschnikowiaceae</taxon>
        <taxon>Candidozyma</taxon>
    </lineage>
</organism>
<dbReference type="AlphaFoldDB" id="A0A0L0NN89"/>
<dbReference type="Proteomes" id="UP000037122">
    <property type="component" value="Unassembled WGS sequence"/>
</dbReference>
<reference evidence="2" key="1">
    <citation type="journal article" date="2015" name="BMC Genomics">
        <title>Draft genome of a commonly misdiagnosed multidrug resistant pathogen Candida auris.</title>
        <authorList>
            <person name="Chatterjee S."/>
            <person name="Alampalli S.V."/>
            <person name="Nageshan R.K."/>
            <person name="Chettiar S.T."/>
            <person name="Joshi S."/>
            <person name="Tatu U.S."/>
        </authorList>
    </citation>
    <scope>NUCLEOTIDE SEQUENCE [LARGE SCALE GENOMIC DNA]</scope>
    <source>
        <strain evidence="2">6684</strain>
    </source>
</reference>
<evidence type="ECO:0000313" key="1">
    <source>
        <dbReference type="EMBL" id="KND95499.1"/>
    </source>
</evidence>
<protein>
    <submittedName>
        <fullName evidence="1">Uncharacterized protein</fullName>
    </submittedName>
</protein>
<accession>A0A0L0NN89</accession>
<gene>
    <name evidence="1" type="ORF">QG37_08230</name>
</gene>
<name>A0A0L0NN89_CANAR</name>
<comment type="caution">
    <text evidence="1">The sequence shown here is derived from an EMBL/GenBank/DDBJ whole genome shotgun (WGS) entry which is preliminary data.</text>
</comment>
<sequence length="86" mass="9597">MGTSRRHSLIHQEPCQWFESFSTSTFRRNCSFVGGFVATVGTEGHIRDYDVPCRVMRTVVLQACAEEVVSCAVKISKRADIDKAAD</sequence>